<keyword evidence="3" id="KW-1185">Reference proteome</keyword>
<protein>
    <recommendedName>
        <fullName evidence="1">Reverse transcriptase Ty1/copia-type domain-containing protein</fullName>
    </recommendedName>
</protein>
<dbReference type="Proteomes" id="UP001189122">
    <property type="component" value="Unassembled WGS sequence"/>
</dbReference>
<dbReference type="InterPro" id="IPR013103">
    <property type="entry name" value="RVT_2"/>
</dbReference>
<feature type="domain" description="Reverse transcriptase Ty1/copia-type" evidence="1">
    <location>
        <begin position="55"/>
        <end position="163"/>
    </location>
</feature>
<evidence type="ECO:0000313" key="3">
    <source>
        <dbReference type="Proteomes" id="UP001189122"/>
    </source>
</evidence>
<name>A0ABN7EAD7_SPIIN</name>
<sequence>MLPSYSFSQGTRKVFHSSKHPLWRQAMQLEFEALQKNQTWTLIPRPPNTHIIWFWYKARLVAKEFSQQEGFNYFDSFSPVIKMTTVRLLLSIAISQRWHIHQLDVSNTFLHGDLSKSIIMEQPEGYKNSNFPNHVCKLHKSIYGLKQSLRAWFSKLSSYLSQFYRIQNRYLLIFFHK</sequence>
<evidence type="ECO:0000313" key="2">
    <source>
        <dbReference type="EMBL" id="CAA6674842.1"/>
    </source>
</evidence>
<organism evidence="2 3">
    <name type="scientific">Spirodela intermedia</name>
    <name type="common">Intermediate duckweed</name>
    <dbReference type="NCBI Taxonomy" id="51605"/>
    <lineage>
        <taxon>Eukaryota</taxon>
        <taxon>Viridiplantae</taxon>
        <taxon>Streptophyta</taxon>
        <taxon>Embryophyta</taxon>
        <taxon>Tracheophyta</taxon>
        <taxon>Spermatophyta</taxon>
        <taxon>Magnoliopsida</taxon>
        <taxon>Liliopsida</taxon>
        <taxon>Araceae</taxon>
        <taxon>Lemnoideae</taxon>
        <taxon>Spirodela</taxon>
    </lineage>
</organism>
<dbReference type="EMBL" id="CACRZD030000159">
    <property type="protein sequence ID" value="CAA6674842.1"/>
    <property type="molecule type" value="Genomic_DNA"/>
</dbReference>
<proteinExistence type="predicted"/>
<evidence type="ECO:0000259" key="1">
    <source>
        <dbReference type="Pfam" id="PF07727"/>
    </source>
</evidence>
<gene>
    <name evidence="2" type="ORF">SI7747_UN021200</name>
</gene>
<reference evidence="3" key="1">
    <citation type="journal article" date="2020" name="Sci. Rep.">
        <title>Chromosome-scale genome assembly for the duckweed Spirodela intermedia, integrating cytogenetic maps, PacBio and Oxford Nanopore libraries.</title>
        <authorList>
            <person name="Hoang P.T.N."/>
            <person name="Fiebig A."/>
            <person name="Novak P."/>
            <person name="Macas J."/>
            <person name="Cao H.X."/>
            <person name="Stepanenko A."/>
            <person name="Chen G."/>
            <person name="Borisjuk N."/>
            <person name="Scholz U."/>
            <person name="Schubert I."/>
        </authorList>
    </citation>
    <scope>NUCLEOTIDE SEQUENCE [LARGE SCALE GENOMIC DNA]</scope>
</reference>
<dbReference type="Pfam" id="PF07727">
    <property type="entry name" value="RVT_2"/>
    <property type="match status" value="1"/>
</dbReference>
<comment type="caution">
    <text evidence="2">The sequence shown here is derived from an EMBL/GenBank/DDBJ whole genome shotgun (WGS) entry which is preliminary data.</text>
</comment>
<accession>A0ABN7EAD7</accession>